<dbReference type="Proteomes" id="UP000183832">
    <property type="component" value="Unassembled WGS sequence"/>
</dbReference>
<reference evidence="1 2" key="1">
    <citation type="submission" date="2015-04" db="EMBL/GenBank/DDBJ databases">
        <authorList>
            <person name="Syromyatnikov M.Y."/>
            <person name="Popov V.N."/>
        </authorList>
    </citation>
    <scope>NUCLEOTIDE SEQUENCE [LARGE SCALE GENOMIC DNA]</scope>
</reference>
<gene>
    <name evidence="1" type="ORF">CLUMA_CG014834</name>
</gene>
<keyword evidence="2" id="KW-1185">Reference proteome</keyword>
<proteinExistence type="predicted"/>
<evidence type="ECO:0000313" key="2">
    <source>
        <dbReference type="Proteomes" id="UP000183832"/>
    </source>
</evidence>
<accession>A0A1J1IQF7</accession>
<dbReference type="AlphaFoldDB" id="A0A1J1IQF7"/>
<evidence type="ECO:0000313" key="1">
    <source>
        <dbReference type="EMBL" id="CRL01334.1"/>
    </source>
</evidence>
<name>A0A1J1IQF7_9DIPT</name>
<sequence length="61" mass="6808">MKGSFISSSVTFVNGGNNLKGLILEKRKAGEEEFAIELKRYFRKCGSVTMLTKNHKSNLKA</sequence>
<protein>
    <submittedName>
        <fullName evidence="1">CLUMA_CG014834, isoform A</fullName>
    </submittedName>
</protein>
<organism evidence="1 2">
    <name type="scientific">Clunio marinus</name>
    <dbReference type="NCBI Taxonomy" id="568069"/>
    <lineage>
        <taxon>Eukaryota</taxon>
        <taxon>Metazoa</taxon>
        <taxon>Ecdysozoa</taxon>
        <taxon>Arthropoda</taxon>
        <taxon>Hexapoda</taxon>
        <taxon>Insecta</taxon>
        <taxon>Pterygota</taxon>
        <taxon>Neoptera</taxon>
        <taxon>Endopterygota</taxon>
        <taxon>Diptera</taxon>
        <taxon>Nematocera</taxon>
        <taxon>Chironomoidea</taxon>
        <taxon>Chironomidae</taxon>
        <taxon>Clunio</taxon>
    </lineage>
</organism>
<dbReference type="EMBL" id="CVRI01000055">
    <property type="protein sequence ID" value="CRL01334.1"/>
    <property type="molecule type" value="Genomic_DNA"/>
</dbReference>